<comment type="caution">
    <text evidence="2">The sequence shown here is derived from an EMBL/GenBank/DDBJ whole genome shotgun (WGS) entry which is preliminary data.</text>
</comment>
<dbReference type="PANTHER" id="PTHR24567">
    <property type="entry name" value="CRP FAMILY TRANSCRIPTIONAL REGULATORY PROTEIN"/>
    <property type="match status" value="1"/>
</dbReference>
<dbReference type="Gene3D" id="2.60.120.10">
    <property type="entry name" value="Jelly Rolls"/>
    <property type="match status" value="1"/>
</dbReference>
<proteinExistence type="predicted"/>
<organism evidence="2 3">
    <name type="scientific">Mumia flava</name>
    <dbReference type="NCBI Taxonomy" id="1348852"/>
    <lineage>
        <taxon>Bacteria</taxon>
        <taxon>Bacillati</taxon>
        <taxon>Actinomycetota</taxon>
        <taxon>Actinomycetes</taxon>
        <taxon>Propionibacteriales</taxon>
        <taxon>Nocardioidaceae</taxon>
        <taxon>Mumia</taxon>
    </lineage>
</organism>
<dbReference type="InterPro" id="IPR014710">
    <property type="entry name" value="RmlC-like_jellyroll"/>
</dbReference>
<dbReference type="Proteomes" id="UP000230842">
    <property type="component" value="Unassembled WGS sequence"/>
</dbReference>
<evidence type="ECO:0000313" key="2">
    <source>
        <dbReference type="EMBL" id="PJJ56592.1"/>
    </source>
</evidence>
<dbReference type="PANTHER" id="PTHR24567:SF74">
    <property type="entry name" value="HTH-TYPE TRANSCRIPTIONAL REGULATOR ARCR"/>
    <property type="match status" value="1"/>
</dbReference>
<dbReference type="GO" id="GO:0005829">
    <property type="term" value="C:cytosol"/>
    <property type="evidence" value="ECO:0007669"/>
    <property type="project" value="TreeGrafter"/>
</dbReference>
<dbReference type="SMART" id="SM00100">
    <property type="entry name" value="cNMP"/>
    <property type="match status" value="1"/>
</dbReference>
<dbReference type="InterPro" id="IPR018490">
    <property type="entry name" value="cNMP-bd_dom_sf"/>
</dbReference>
<feature type="domain" description="Cyclic nucleotide-binding" evidence="1">
    <location>
        <begin position="16"/>
        <end position="130"/>
    </location>
</feature>
<dbReference type="AlphaFoldDB" id="A0A0B2BJN1"/>
<accession>A0A0B2BJN1</accession>
<keyword evidence="3" id="KW-1185">Reference proteome</keyword>
<protein>
    <submittedName>
        <fullName evidence="2">Cyclic nucleotide-binding domain-containing protein</fullName>
    </submittedName>
</protein>
<dbReference type="RefSeq" id="WP_039345736.1">
    <property type="nucleotide sequence ID" value="NZ_PGEZ01000001.1"/>
</dbReference>
<dbReference type="InterPro" id="IPR050397">
    <property type="entry name" value="Env_Response_Regulators"/>
</dbReference>
<dbReference type="SUPFAM" id="SSF51206">
    <property type="entry name" value="cAMP-binding domain-like"/>
    <property type="match status" value="1"/>
</dbReference>
<dbReference type="PROSITE" id="PS50042">
    <property type="entry name" value="CNMP_BINDING_3"/>
    <property type="match status" value="1"/>
</dbReference>
<dbReference type="OrthoDB" id="41390at2"/>
<evidence type="ECO:0000259" key="1">
    <source>
        <dbReference type="PROSITE" id="PS50042"/>
    </source>
</evidence>
<name>A0A0B2BJN1_9ACTN</name>
<dbReference type="InterPro" id="IPR000595">
    <property type="entry name" value="cNMP-bd_dom"/>
</dbReference>
<dbReference type="EMBL" id="PGEZ01000001">
    <property type="protein sequence ID" value="PJJ56592.1"/>
    <property type="molecule type" value="Genomic_DNA"/>
</dbReference>
<dbReference type="GO" id="GO:0003700">
    <property type="term" value="F:DNA-binding transcription factor activity"/>
    <property type="evidence" value="ECO:0007669"/>
    <property type="project" value="TreeGrafter"/>
</dbReference>
<sequence>MLVTVERVAHLRHVDLFAATPDRVLAGLATALDEVEFAAGEVLIREGAVEDWLFVVVTGDVEVVRSDRQVRLGPGSVVGELEVLDPQARSATVTALGSVLAFRLSRAAFTEAVRARPEVALGVITELVRRIREIHAPPAR</sequence>
<dbReference type="Pfam" id="PF00027">
    <property type="entry name" value="cNMP_binding"/>
    <property type="match status" value="1"/>
</dbReference>
<gene>
    <name evidence="2" type="ORF">CLV56_0801</name>
</gene>
<evidence type="ECO:0000313" key="3">
    <source>
        <dbReference type="Proteomes" id="UP000230842"/>
    </source>
</evidence>
<dbReference type="CDD" id="cd00038">
    <property type="entry name" value="CAP_ED"/>
    <property type="match status" value="1"/>
</dbReference>
<reference evidence="2 3" key="1">
    <citation type="submission" date="2017-11" db="EMBL/GenBank/DDBJ databases">
        <title>Genomic Encyclopedia of Archaeal and Bacterial Type Strains, Phase II (KMG-II): From Individual Species to Whole Genera.</title>
        <authorList>
            <person name="Goeker M."/>
        </authorList>
    </citation>
    <scope>NUCLEOTIDE SEQUENCE [LARGE SCALE GENOMIC DNA]</scope>
    <source>
        <strain evidence="2 3">DSM 27763</strain>
    </source>
</reference>